<evidence type="ECO:0000256" key="1">
    <source>
        <dbReference type="SAM" id="MobiDB-lite"/>
    </source>
</evidence>
<proteinExistence type="predicted"/>
<gene>
    <name evidence="2" type="ORF">GPUH_LOCUS7948</name>
</gene>
<protein>
    <submittedName>
        <fullName evidence="2 4">Uncharacterized protein</fullName>
    </submittedName>
</protein>
<dbReference type="OrthoDB" id="9898580at2759"/>
<evidence type="ECO:0000313" key="2">
    <source>
        <dbReference type="EMBL" id="VDK60221.1"/>
    </source>
</evidence>
<keyword evidence="3" id="KW-1185">Reference proteome</keyword>
<reference evidence="2 3" key="2">
    <citation type="submission" date="2018-11" db="EMBL/GenBank/DDBJ databases">
        <authorList>
            <consortium name="Pathogen Informatics"/>
        </authorList>
    </citation>
    <scope>NUCLEOTIDE SEQUENCE [LARGE SCALE GENOMIC DNA]</scope>
</reference>
<dbReference type="EMBL" id="UYRT01021849">
    <property type="protein sequence ID" value="VDK60221.1"/>
    <property type="molecule type" value="Genomic_DNA"/>
</dbReference>
<accession>A0A183DGV9</accession>
<organism evidence="4">
    <name type="scientific">Gongylonema pulchrum</name>
    <dbReference type="NCBI Taxonomy" id="637853"/>
    <lineage>
        <taxon>Eukaryota</taxon>
        <taxon>Metazoa</taxon>
        <taxon>Ecdysozoa</taxon>
        <taxon>Nematoda</taxon>
        <taxon>Chromadorea</taxon>
        <taxon>Rhabditida</taxon>
        <taxon>Spirurina</taxon>
        <taxon>Spiruromorpha</taxon>
        <taxon>Spiruroidea</taxon>
        <taxon>Gongylonematidae</taxon>
        <taxon>Gongylonema</taxon>
    </lineage>
</organism>
<feature type="region of interest" description="Disordered" evidence="1">
    <location>
        <begin position="35"/>
        <end position="111"/>
    </location>
</feature>
<evidence type="ECO:0000313" key="3">
    <source>
        <dbReference type="Proteomes" id="UP000271098"/>
    </source>
</evidence>
<feature type="compositionally biased region" description="Basic and acidic residues" evidence="1">
    <location>
        <begin position="75"/>
        <end position="87"/>
    </location>
</feature>
<dbReference type="Proteomes" id="UP000271098">
    <property type="component" value="Unassembled WGS sequence"/>
</dbReference>
<reference evidence="4" key="1">
    <citation type="submission" date="2016-06" db="UniProtKB">
        <authorList>
            <consortium name="WormBaseParasite"/>
        </authorList>
    </citation>
    <scope>IDENTIFICATION</scope>
</reference>
<dbReference type="WBParaSite" id="GPUH_0000795901-mRNA-1">
    <property type="protein sequence ID" value="GPUH_0000795901-mRNA-1"/>
    <property type="gene ID" value="GPUH_0000795901"/>
</dbReference>
<evidence type="ECO:0000313" key="4">
    <source>
        <dbReference type="WBParaSite" id="GPUH_0000795901-mRNA-1"/>
    </source>
</evidence>
<sequence>MEAEMQKQRARTLDILAEKENELQVTKSILASVRSQQNLDPMDPAQDALPRSVNYRKSSSRDIGDSSAPCAQRRRSAEFRSAADRSLSDAGSYSSVVEEHRLGKLKKHRNA</sequence>
<dbReference type="AlphaFoldDB" id="A0A183DGV9"/>
<name>A0A183DGV9_9BILA</name>